<dbReference type="EMBL" id="CAXKWB010002714">
    <property type="protein sequence ID" value="CAL4067476.1"/>
    <property type="molecule type" value="Genomic_DNA"/>
</dbReference>
<protein>
    <submittedName>
        <fullName evidence="1">Uncharacterized protein</fullName>
    </submittedName>
</protein>
<dbReference type="Proteomes" id="UP001497623">
    <property type="component" value="Unassembled WGS sequence"/>
</dbReference>
<feature type="non-terminal residue" evidence="1">
    <location>
        <position position="1492"/>
    </location>
</feature>
<sequence length="1492" mass="165107">MVNCVSDISIEITQEIKIIKITNTVETEITRTVDISILLSEINNQLDTLATFIQDTSTDVAEGIFDTILSFSTSLIIEKDIAVTSSAIQLLKNSISELDNMIGILTGGGSITITGLSVTRTSVTQSIKTIETVILSLESSKDLNEEVFITRQVNGALTSSTALLKKVTTSSTAVVYTSVALSEGLTTLQDLQFSKTAITQQQLIKINQIEIEIAKAIELGQTIENINIFTSTVTSIYTTIKTIVQESTTEISSTSTVQSTLKSNFLLTELKDVIGQIISKVGNDITSVAPPSQTANNINSALQILNRISTTSTITNVETNELDAVLNGCRNMLGAAQEGVGITGIETVLITTSTAITSISSIVTVAIEKREIFESSKEVSIKVELMEQIITTITSLEGSTIVEGSVEQQTLINRISILLSRITTLTNADIFQLKQLVAEFSFFNTAVTGLDLVLIKANSAFTIINENKNIIAEEKKILLQLENLKSTLTLIDSSLSIVQNLETSENLEIDVNNVFITTLLNIIKIISSGGFTTKDIIKLESTISSIGSLTIVTGLKGVRTIITEAKEVIVLTLKQIEEVKEETKALSIQSTILNLIQTSETLMQNFASTLTEFTETDVSIELVDLVQIIQIISRGTTEITASVIETFKLALENFKAFTQNVQTVGVEGIETYIEDVKNIKIYLQMSIQVNSQTETQFELITKSETLIYFIVESLGSLVSTGTTSVSKSYSIIVDIIALFTSMSMENFIFTKEVIELLIEYKSAIIQLKSQSTSFVEILGIETALSLSTSVIETIGNIKEVEGNNFKTVTTLTNAKQGLIMVDNVLSLLKKVTYFTTTDNSISFTTLSNFVLSISNDITIIYNQETAAILKTIQTEIYTIIDQNLKPSNIDNIFSLLVNVRQEINIYVTQLQLEYTSLITGQTTLKVKTQFQTIYSELKFLIGGIDSSQLTGEVNAEFITFIEIIKKMLLDINSVTIEDIALITTEWTKVKSIIETSTSVNVALGGLLDIEILIDSTLQEIQAKVDIQIQTQTLTKYIVLLDQNRLILQNILFITNQGLSSSTLKIIENVQLKQIVTELMIVFQSISFEISTSELIRIKEIISSIDISNGIVTEFFQLKTLISQSIISFTKEITLKQTFIVGNIVITNLNQGIIVLENIKVNLLSMLTITSEGEGGAIELPIIKDIFIFLERISISNIQIEDINALKFLLKDLTFALGTLQKDFKITGLTDMIILIETTIISMKTVIGENNQFIIDASKIQIQNKISVIINNIYVIVSSLLEKTTSIGITVEMDKELLSQIIIIINLINTDVELNQEQINFIVSFEDKLKSITITTEILQLLTQLHSVIEISKTRILEKKLLNEIRADRKIEIDNMNIFQHLLLMTKAKINLVLKDIGYIFSSEDGVEDKNMNIFFVFLKSVSTVSITTQLLEDFRVNFKLIENIQGQKGFPIIGLNNLNSIIVQKQFEIKETIAVISKVILFDKHITTNKEM</sequence>
<evidence type="ECO:0000313" key="2">
    <source>
        <dbReference type="Proteomes" id="UP001497623"/>
    </source>
</evidence>
<reference evidence="1 2" key="1">
    <citation type="submission" date="2024-05" db="EMBL/GenBank/DDBJ databases">
        <authorList>
            <person name="Wallberg A."/>
        </authorList>
    </citation>
    <scope>NUCLEOTIDE SEQUENCE [LARGE SCALE GENOMIC DNA]</scope>
</reference>
<evidence type="ECO:0000313" key="1">
    <source>
        <dbReference type="EMBL" id="CAL4067476.1"/>
    </source>
</evidence>
<gene>
    <name evidence="1" type="ORF">MNOR_LOCUS6530</name>
</gene>
<comment type="caution">
    <text evidence="1">The sequence shown here is derived from an EMBL/GenBank/DDBJ whole genome shotgun (WGS) entry which is preliminary data.</text>
</comment>
<keyword evidence="2" id="KW-1185">Reference proteome</keyword>
<accession>A0AAV2PZ47</accession>
<name>A0AAV2PZ47_MEGNR</name>
<organism evidence="1 2">
    <name type="scientific">Meganyctiphanes norvegica</name>
    <name type="common">Northern krill</name>
    <name type="synonym">Thysanopoda norvegica</name>
    <dbReference type="NCBI Taxonomy" id="48144"/>
    <lineage>
        <taxon>Eukaryota</taxon>
        <taxon>Metazoa</taxon>
        <taxon>Ecdysozoa</taxon>
        <taxon>Arthropoda</taxon>
        <taxon>Crustacea</taxon>
        <taxon>Multicrustacea</taxon>
        <taxon>Malacostraca</taxon>
        <taxon>Eumalacostraca</taxon>
        <taxon>Eucarida</taxon>
        <taxon>Euphausiacea</taxon>
        <taxon>Euphausiidae</taxon>
        <taxon>Meganyctiphanes</taxon>
    </lineage>
</organism>
<proteinExistence type="predicted"/>